<dbReference type="Proteomes" id="UP000241071">
    <property type="component" value="Segment"/>
</dbReference>
<evidence type="ECO:0000313" key="1">
    <source>
        <dbReference type="EMBL" id="AGF84929.1"/>
    </source>
</evidence>
<sequence>MKIKSILHIPENYEDCNPYSSSIGHNRKFRKIVKHMRDNFNYPAPEELEKSVKGYKYIIYESGGESSHFNDNAMDLLNEHDICLFDGDVLGDVIFHNNKKFHDYFKDLHKKKIMIYHGIFLMKYKKKNYFLK</sequence>
<gene>
    <name evidence="1" type="ORF">glt_00120</name>
</gene>
<dbReference type="EMBL" id="KC008572">
    <property type="protein sequence ID" value="AGF84929.1"/>
    <property type="molecule type" value="Genomic_DNA"/>
</dbReference>
<protein>
    <submittedName>
        <fullName evidence="1">Uncharacterized protein</fullName>
    </submittedName>
</protein>
<name>M1PAS1_9VIRU</name>
<accession>M1PAS1</accession>
<evidence type="ECO:0000313" key="2">
    <source>
        <dbReference type="Proteomes" id="UP000241071"/>
    </source>
</evidence>
<proteinExistence type="predicted"/>
<organism evidence="1 2">
    <name type="scientific">Moumouvirus goulette</name>
    <dbReference type="NCBI Taxonomy" id="1247379"/>
    <lineage>
        <taxon>Viruses</taxon>
        <taxon>Varidnaviria</taxon>
        <taxon>Bamfordvirae</taxon>
        <taxon>Nucleocytoviricota</taxon>
        <taxon>Megaviricetes</taxon>
        <taxon>Imitervirales</taxon>
        <taxon>Mimiviridae</taxon>
        <taxon>Megamimivirinae</taxon>
        <taxon>Moumouvirus</taxon>
        <taxon>Moumouvirus goulettemassiliense</taxon>
    </lineage>
</organism>
<reference evidence="1 2" key="1">
    <citation type="submission" date="2012-10" db="EMBL/GenBank/DDBJ databases">
        <title>Complete genome sequence of Moumouvirus goulette.</title>
        <authorList>
            <person name="Fournous G."/>
            <person name="Bougalmi M."/>
            <person name="Colson P."/>
        </authorList>
    </citation>
    <scope>NUCLEOTIDE SEQUENCE [LARGE SCALE GENOMIC DNA]</scope>
</reference>
<keyword evidence="2" id="KW-1185">Reference proteome</keyword>